<accession>A0A8S0ZW82</accession>
<dbReference type="InterPro" id="IPR031734">
    <property type="entry name" value="MBF2"/>
</dbReference>
<evidence type="ECO:0000313" key="2">
    <source>
        <dbReference type="EMBL" id="CAB3237874.1"/>
    </source>
</evidence>
<reference evidence="2 3" key="1">
    <citation type="submission" date="2020-04" db="EMBL/GenBank/DDBJ databases">
        <authorList>
            <person name="Wallbank WR R."/>
            <person name="Pardo Diaz C."/>
            <person name="Kozak K."/>
            <person name="Martin S."/>
            <person name="Jiggins C."/>
            <person name="Moest M."/>
            <person name="Warren A I."/>
            <person name="Byers J.R.P. K."/>
            <person name="Montejo-Kovacevich G."/>
            <person name="Yen C E."/>
        </authorList>
    </citation>
    <scope>NUCLEOTIDE SEQUENCE [LARGE SCALE GENOMIC DNA]</scope>
</reference>
<evidence type="ECO:0000256" key="1">
    <source>
        <dbReference type="SAM" id="SignalP"/>
    </source>
</evidence>
<dbReference type="PANTHER" id="PTHR37685">
    <property type="entry name" value="GEO11136P1-RELATED"/>
    <property type="match status" value="1"/>
</dbReference>
<sequence>MKILGLLVFIGLGVCSYTQSHDLMLGQPNYGDLPVYRFDQCKYGFPLITRSSIIEYPGGQLSNIPYITAIYVKDNLEDGSGGYASLLEGGVGQRFVKIKLKSQQGGGFNFTVTIYGRFL</sequence>
<organism evidence="2 3">
    <name type="scientific">Arctia plantaginis</name>
    <name type="common">Wood tiger moth</name>
    <name type="synonym">Phalaena plantaginis</name>
    <dbReference type="NCBI Taxonomy" id="874455"/>
    <lineage>
        <taxon>Eukaryota</taxon>
        <taxon>Metazoa</taxon>
        <taxon>Ecdysozoa</taxon>
        <taxon>Arthropoda</taxon>
        <taxon>Hexapoda</taxon>
        <taxon>Insecta</taxon>
        <taxon>Pterygota</taxon>
        <taxon>Neoptera</taxon>
        <taxon>Endopterygota</taxon>
        <taxon>Lepidoptera</taxon>
        <taxon>Glossata</taxon>
        <taxon>Ditrysia</taxon>
        <taxon>Noctuoidea</taxon>
        <taxon>Erebidae</taxon>
        <taxon>Arctiinae</taxon>
        <taxon>Arctia</taxon>
    </lineage>
</organism>
<dbReference type="Pfam" id="PF15868">
    <property type="entry name" value="MBF2"/>
    <property type="match status" value="1"/>
</dbReference>
<name>A0A8S0ZW82_ARCPL</name>
<dbReference type="OrthoDB" id="8192785at2759"/>
<dbReference type="Proteomes" id="UP000494106">
    <property type="component" value="Unassembled WGS sequence"/>
</dbReference>
<feature type="signal peptide" evidence="1">
    <location>
        <begin position="1"/>
        <end position="20"/>
    </location>
</feature>
<keyword evidence="3" id="KW-1185">Reference proteome</keyword>
<feature type="chain" id="PRO_5035859118" evidence="1">
    <location>
        <begin position="21"/>
        <end position="119"/>
    </location>
</feature>
<comment type="caution">
    <text evidence="2">The sequence shown here is derived from an EMBL/GenBank/DDBJ whole genome shotgun (WGS) entry which is preliminary data.</text>
</comment>
<dbReference type="EMBL" id="CADEBC010000495">
    <property type="protein sequence ID" value="CAB3237874.1"/>
    <property type="molecule type" value="Genomic_DNA"/>
</dbReference>
<keyword evidence="1" id="KW-0732">Signal</keyword>
<proteinExistence type="predicted"/>
<protein>
    <submittedName>
        <fullName evidence="2">Uncharacterized protein</fullName>
    </submittedName>
</protein>
<dbReference type="PANTHER" id="PTHR37685:SF1">
    <property type="entry name" value="GEO11136P1-RELATED"/>
    <property type="match status" value="1"/>
</dbReference>
<gene>
    <name evidence="2" type="ORF">APLA_LOCUS7204</name>
</gene>
<evidence type="ECO:0000313" key="3">
    <source>
        <dbReference type="Proteomes" id="UP000494106"/>
    </source>
</evidence>
<dbReference type="AlphaFoldDB" id="A0A8S0ZW82"/>